<dbReference type="NCBIfam" id="TIGR00449">
    <property type="entry name" value="tgt_general"/>
    <property type="match status" value="1"/>
</dbReference>
<dbReference type="InterPro" id="IPR002616">
    <property type="entry name" value="tRNA_ribo_trans-like"/>
</dbReference>
<evidence type="ECO:0000313" key="2">
    <source>
        <dbReference type="EMBL" id="KAK2964761.1"/>
    </source>
</evidence>
<dbReference type="InterPro" id="IPR036511">
    <property type="entry name" value="TGT-like_sf"/>
</dbReference>
<protein>
    <submittedName>
        <fullName evidence="2">Queuine tRNA-ribosyltransferase accessory subunit 2</fullName>
    </submittedName>
</protein>
<dbReference type="PANTHER" id="PTHR46064">
    <property type="entry name" value="QUEUINE TRNA-RIBOSYLTRANSFERASE ACCESSORY SUBUNIT 2"/>
    <property type="match status" value="1"/>
</dbReference>
<proteinExistence type="predicted"/>
<evidence type="ECO:0000313" key="3">
    <source>
        <dbReference type="Proteomes" id="UP001281761"/>
    </source>
</evidence>
<dbReference type="SUPFAM" id="SSF51713">
    <property type="entry name" value="tRNA-guanine transglycosylase"/>
    <property type="match status" value="1"/>
</dbReference>
<gene>
    <name evidence="2" type="ORF">BLNAU_61</name>
</gene>
<dbReference type="PANTHER" id="PTHR46064:SF1">
    <property type="entry name" value="QUEUINE TRNA-RIBOSYLTRANSFERASE ACCESSORY SUBUNIT 2"/>
    <property type="match status" value="1"/>
</dbReference>
<dbReference type="EMBL" id="JARBJD010000001">
    <property type="protein sequence ID" value="KAK2964761.1"/>
    <property type="molecule type" value="Genomic_DNA"/>
</dbReference>
<evidence type="ECO:0000259" key="1">
    <source>
        <dbReference type="Pfam" id="PF01702"/>
    </source>
</evidence>
<dbReference type="Pfam" id="PF01702">
    <property type="entry name" value="TGT"/>
    <property type="match status" value="1"/>
</dbReference>
<sequence>MTSLAQMPFQFTYSTVPGSCIRSGLVKTATSEVPTPALIVPMTKGVIPHVTYDIQLKLPESKMLGLLYTDLCDLDYDRIMRSQNKTAREFLFPEIIAQQPNSLFLRIRDPSTTNIVGPANGKQTAVQGGTGKVRIDSTSFLSTIFRTQPCIASLPCDEPIVEEPVNDPEAEKKALKRIRKSVMQTIGYGDQIIEMIKNPKLPELLNGALTPSDRLPALFSVLEGGWSIDSREHAVKHVNRLCDLSDAIKGTVVSGLDQVKPENISAVLAPTKVLKSDLVRVVSVLGTPDSIVTCILNGMDLFDTSYPIQLAECGYGLVFPLLTDALYAALQVGVPSYPIPFVINFSLPQFQLQNTPFVTTAKQLFEESAELLQDCTCPACTAPTGASTAYIHHLINTHEMNAVVLSSIHNLHHYQAFFTHLRAKIAENKPDLPTILLAYSQLLQKARTSQEIVMNKLGKEYKNFE</sequence>
<dbReference type="Proteomes" id="UP001281761">
    <property type="component" value="Unassembled WGS sequence"/>
</dbReference>
<keyword evidence="3" id="KW-1185">Reference proteome</keyword>
<comment type="caution">
    <text evidence="2">The sequence shown here is derived from an EMBL/GenBank/DDBJ whole genome shotgun (WGS) entry which is preliminary data.</text>
</comment>
<organism evidence="2 3">
    <name type="scientific">Blattamonas nauphoetae</name>
    <dbReference type="NCBI Taxonomy" id="2049346"/>
    <lineage>
        <taxon>Eukaryota</taxon>
        <taxon>Metamonada</taxon>
        <taxon>Preaxostyla</taxon>
        <taxon>Oxymonadida</taxon>
        <taxon>Blattamonas</taxon>
    </lineage>
</organism>
<feature type="domain" description="tRNA-guanine(15) transglycosylase-like" evidence="1">
    <location>
        <begin position="171"/>
        <end position="429"/>
    </location>
</feature>
<dbReference type="InterPro" id="IPR050852">
    <property type="entry name" value="Queuine_tRNA-ribosyltrfase"/>
</dbReference>
<reference evidence="2 3" key="1">
    <citation type="journal article" date="2022" name="bioRxiv">
        <title>Genomics of Preaxostyla Flagellates Illuminates Evolutionary Transitions and the Path Towards Mitochondrial Loss.</title>
        <authorList>
            <person name="Novak L.V.F."/>
            <person name="Treitli S.C."/>
            <person name="Pyrih J."/>
            <person name="Halakuc P."/>
            <person name="Pipaliya S.V."/>
            <person name="Vacek V."/>
            <person name="Brzon O."/>
            <person name="Soukal P."/>
            <person name="Eme L."/>
            <person name="Dacks J.B."/>
            <person name="Karnkowska A."/>
            <person name="Elias M."/>
            <person name="Hampl V."/>
        </authorList>
    </citation>
    <scope>NUCLEOTIDE SEQUENCE [LARGE SCALE GENOMIC DNA]</scope>
    <source>
        <strain evidence="2">NAU3</strain>
        <tissue evidence="2">Gut</tissue>
    </source>
</reference>
<dbReference type="Gene3D" id="3.20.20.105">
    <property type="entry name" value="Queuine tRNA-ribosyltransferase-like"/>
    <property type="match status" value="1"/>
</dbReference>
<accession>A0ABQ9YM66</accession>
<name>A0ABQ9YM66_9EUKA</name>